<dbReference type="GO" id="GO:0016787">
    <property type="term" value="F:hydrolase activity"/>
    <property type="evidence" value="ECO:0007669"/>
    <property type="project" value="UniProtKB-KW"/>
</dbReference>
<evidence type="ECO:0000256" key="2">
    <source>
        <dbReference type="ARBA" id="ARBA00022801"/>
    </source>
</evidence>
<name>A0AA89ARZ8_9ASTE</name>
<keyword evidence="3" id="KW-0347">Helicase</keyword>
<dbReference type="Proteomes" id="UP001188597">
    <property type="component" value="Unassembled WGS sequence"/>
</dbReference>
<evidence type="ECO:0000313" key="6">
    <source>
        <dbReference type="Proteomes" id="UP001188597"/>
    </source>
</evidence>
<keyword evidence="1" id="KW-0547">Nucleotide-binding</keyword>
<keyword evidence="6" id="KW-1185">Reference proteome</keyword>
<proteinExistence type="predicted"/>
<gene>
    <name evidence="5" type="ORF">RJ639_009996</name>
</gene>
<keyword evidence="4" id="KW-0067">ATP-binding</keyword>
<evidence type="ECO:0000256" key="3">
    <source>
        <dbReference type="ARBA" id="ARBA00022806"/>
    </source>
</evidence>
<dbReference type="PANTHER" id="PTHR47960">
    <property type="entry name" value="DEAD-BOX ATP-DEPENDENT RNA HELICASE 50"/>
    <property type="match status" value="1"/>
</dbReference>
<evidence type="ECO:0000256" key="4">
    <source>
        <dbReference type="ARBA" id="ARBA00022840"/>
    </source>
</evidence>
<accession>A0AA89ARZ8</accession>
<dbReference type="GO" id="GO:0004386">
    <property type="term" value="F:helicase activity"/>
    <property type="evidence" value="ECO:0007669"/>
    <property type="project" value="UniProtKB-KW"/>
</dbReference>
<protein>
    <submittedName>
        <fullName evidence="5">Uncharacterized protein</fullName>
    </submittedName>
</protein>
<dbReference type="EMBL" id="JAVXUP010001203">
    <property type="protein sequence ID" value="KAK3014654.1"/>
    <property type="molecule type" value="Genomic_DNA"/>
</dbReference>
<dbReference type="InterPro" id="IPR027417">
    <property type="entry name" value="P-loop_NTPase"/>
</dbReference>
<comment type="caution">
    <text evidence="5">The sequence shown here is derived from an EMBL/GenBank/DDBJ whole genome shotgun (WGS) entry which is preliminary data.</text>
</comment>
<dbReference type="SUPFAM" id="SSF52540">
    <property type="entry name" value="P-loop containing nucleoside triphosphate hydrolases"/>
    <property type="match status" value="1"/>
</dbReference>
<dbReference type="AlphaFoldDB" id="A0AA89ARZ8"/>
<dbReference type="GO" id="GO:0005524">
    <property type="term" value="F:ATP binding"/>
    <property type="evidence" value="ECO:0007669"/>
    <property type="project" value="UniProtKB-KW"/>
</dbReference>
<evidence type="ECO:0000256" key="1">
    <source>
        <dbReference type="ARBA" id="ARBA00022741"/>
    </source>
</evidence>
<organism evidence="5 6">
    <name type="scientific">Escallonia herrerae</name>
    <dbReference type="NCBI Taxonomy" id="1293975"/>
    <lineage>
        <taxon>Eukaryota</taxon>
        <taxon>Viridiplantae</taxon>
        <taxon>Streptophyta</taxon>
        <taxon>Embryophyta</taxon>
        <taxon>Tracheophyta</taxon>
        <taxon>Spermatophyta</taxon>
        <taxon>Magnoliopsida</taxon>
        <taxon>eudicotyledons</taxon>
        <taxon>Gunneridae</taxon>
        <taxon>Pentapetalae</taxon>
        <taxon>asterids</taxon>
        <taxon>campanulids</taxon>
        <taxon>Escalloniales</taxon>
        <taxon>Escalloniaceae</taxon>
        <taxon>Escallonia</taxon>
    </lineage>
</organism>
<keyword evidence="2" id="KW-0378">Hydrolase</keyword>
<reference evidence="5" key="1">
    <citation type="submission" date="2022-12" db="EMBL/GenBank/DDBJ databases">
        <title>Draft genome assemblies for two species of Escallonia (Escalloniales).</title>
        <authorList>
            <person name="Chanderbali A."/>
            <person name="Dervinis C."/>
            <person name="Anghel I."/>
            <person name="Soltis D."/>
            <person name="Soltis P."/>
            <person name="Zapata F."/>
        </authorList>
    </citation>
    <scope>NUCLEOTIDE SEQUENCE</scope>
    <source>
        <strain evidence="5">UCBG64.0493</strain>
        <tissue evidence="5">Leaf</tissue>
    </source>
</reference>
<evidence type="ECO:0000313" key="5">
    <source>
        <dbReference type="EMBL" id="KAK3014654.1"/>
    </source>
</evidence>
<dbReference type="Gene3D" id="3.40.50.300">
    <property type="entry name" value="P-loop containing nucleotide triphosphate hydrolases"/>
    <property type="match status" value="1"/>
</dbReference>
<sequence>MVLLMVVASMGGGGKLLRSCEPEFLVSTPERLLELVSVKAVDISRVSLLVIDGQDTLCKDDYLSTIKSTREHISGNPHTLGLRVLDHLWCNQLGPRPFKVLFIVGKDSDRQEFVTAIKSKGYFMLTDSVSCNSEVSDSEIQSAVSVINVDHVTGADLCEFEVVMILKFVLSTDSYIQILSKMARFTVKGVLHSFLTKEDAVVAAPLIKILEQCRMAVPKALRDLCQCHSTFTY</sequence>